<keyword evidence="1" id="KW-0472">Membrane</keyword>
<evidence type="ECO:0000313" key="2">
    <source>
        <dbReference type="EMBL" id="AFB76406.1"/>
    </source>
</evidence>
<dbReference type="EMBL" id="JN676148">
    <property type="protein sequence ID" value="AFB76406.1"/>
    <property type="molecule type" value="Genomic_DNA"/>
</dbReference>
<reference evidence="2" key="1">
    <citation type="journal article" date="2012" name="Antimicrob. Agents Chemother.">
        <title>Deletion of TnAbaR23 Results in both Expected and Unexpected Antibiogram Changes in a Multidrug-Resistant Acinetobacter baumannii Strain.</title>
        <authorList>
            <person name="Kochar M."/>
            <person name="Crosatti M."/>
            <person name="Harrison E.M."/>
            <person name="Rieck B."/>
            <person name="Chan J."/>
            <person name="Constantinidou C."/>
            <person name="Pallen M."/>
            <person name="Ou H.Y."/>
            <person name="Rajakumar K."/>
        </authorList>
    </citation>
    <scope>NUCLEOTIDE SEQUENCE</scope>
    <source>
        <strain evidence="2">A424</strain>
    </source>
</reference>
<accession>H6UQE5</accession>
<feature type="transmembrane region" description="Helical" evidence="1">
    <location>
        <begin position="20"/>
        <end position="43"/>
    </location>
</feature>
<keyword evidence="1" id="KW-1133">Transmembrane helix</keyword>
<proteinExistence type="predicted"/>
<evidence type="ECO:0000256" key="1">
    <source>
        <dbReference type="SAM" id="Phobius"/>
    </source>
</evidence>
<gene>
    <name evidence="2" type="ORF">TnAbaR23_53</name>
</gene>
<sequence>MFNIALSRLLNAAYGPTRCLASVGAWVFGFYGCLILAMAMAAGQVAESFPVYGKPLALATGLVILRRLARRH</sequence>
<dbReference type="AlphaFoldDB" id="H6UQE5"/>
<organism evidence="2">
    <name type="scientific">Acinetobacter baumannii A424</name>
    <dbReference type="NCBI Taxonomy" id="1082934"/>
    <lineage>
        <taxon>Bacteria</taxon>
        <taxon>Pseudomonadati</taxon>
        <taxon>Pseudomonadota</taxon>
        <taxon>Gammaproteobacteria</taxon>
        <taxon>Moraxellales</taxon>
        <taxon>Moraxellaceae</taxon>
        <taxon>Acinetobacter</taxon>
        <taxon>Acinetobacter calcoaceticus/baumannii complex</taxon>
    </lineage>
</organism>
<keyword evidence="1" id="KW-0812">Transmembrane</keyword>
<protein>
    <submittedName>
        <fullName evidence="2">Uncharacterized protein</fullName>
    </submittedName>
</protein>
<name>H6UQE5_ACIBA</name>